<evidence type="ECO:0000256" key="4">
    <source>
        <dbReference type="ARBA" id="ARBA00022692"/>
    </source>
</evidence>
<dbReference type="InterPro" id="IPR004869">
    <property type="entry name" value="MMPL_dom"/>
</dbReference>
<dbReference type="PROSITE" id="PS50156">
    <property type="entry name" value="SSD"/>
    <property type="match status" value="2"/>
</dbReference>
<dbReference type="InterPro" id="IPR050545">
    <property type="entry name" value="Mycobact_MmpL"/>
</dbReference>
<dbReference type="GO" id="GO:0005886">
    <property type="term" value="C:plasma membrane"/>
    <property type="evidence" value="ECO:0007669"/>
    <property type="project" value="UniProtKB-SubCell"/>
</dbReference>
<feature type="transmembrane region" description="Helical" evidence="7">
    <location>
        <begin position="12"/>
        <end position="30"/>
    </location>
</feature>
<feature type="transmembrane region" description="Helical" evidence="7">
    <location>
        <begin position="732"/>
        <end position="758"/>
    </location>
</feature>
<sequence length="770" mass="86317">MLKLLKKIYKHPIIIFIVMILLTVGSLKAIKSNGRLETNLDEYMPKDNPAFVYSDKAEEWFNIKDGVIIAIENKNGVINSETLQKVKDITKALQKYPKIKKADVVSLYTAENIVGDEYGMEVNSFFKRVPKTESKLEKLKENVKNNNMIFGKLVSKNYNSTLIIAELDKDIFSQKMYKDLKDMASKYNTGSDKIYIAGRPVIEGSLALLAPKDMKKMIPIVILVIIIVLYLTLRTIKGTIITLLIVLFSAIWAFGLMTYLKIPIYSISTMIPVMLIAIGVADGIHIFSHIKHYTKESNEKDNKLKKEIVIEKVLSELYKPVIMTSITTAVGFLSLLTSQVYPVKYFGIFTAFGVLFAMVLSLMFLPASVFLFGLPHLTKKEKSGKAEIAENSFMDNITEKILKSKLYIVGLTVIIVVISIYGMSKIWVDSSFLSKFEKNSNIVKADTFINNNFGGTTKLNIIFEGKENDFKNPEILKKIDDLQAKIEKIDGVGATFSLTDYLKRMNLVMNGDKEGYYTIPSSRDLIAQYLLLYSMSGDPENLNKVIDYNYKKLNMQLQLKSDNSKLIRKVIDVVKNNKNEFKGIKINYAGSAYKSLVFTDLILEGQIQSLGLSLILIGVLIAFMFKSVVAGFIGIIPIALTALTTFGVMGFLKIPLSSTTALLSSISIGIGVDYAIHFIDRYKMRAAGDGNEIEIAKHTMEEAGKAIFFNAVVVILGFSVLMFSVFPPNRELGALISFNMFVAFVSTLTIMLIAINTIKPKFIFKDKKEK</sequence>
<protein>
    <recommendedName>
        <fullName evidence="8">SSD domain-containing protein</fullName>
    </recommendedName>
</protein>
<comment type="similarity">
    <text evidence="2">Belongs to the resistance-nodulation-cell division (RND) (TC 2.A.6) family. MmpL subfamily.</text>
</comment>
<dbReference type="Pfam" id="PF03176">
    <property type="entry name" value="MMPL"/>
    <property type="match status" value="2"/>
</dbReference>
<accession>A0AAU9DVB7</accession>
<evidence type="ECO:0000256" key="3">
    <source>
        <dbReference type="ARBA" id="ARBA00022475"/>
    </source>
</evidence>
<feature type="transmembrane region" description="Helical" evidence="7">
    <location>
        <begin position="265"/>
        <end position="287"/>
    </location>
</feature>
<feature type="transmembrane region" description="Helical" evidence="7">
    <location>
        <begin position="707"/>
        <end position="726"/>
    </location>
</feature>
<dbReference type="Proteomes" id="UP001321582">
    <property type="component" value="Chromosome"/>
</dbReference>
<name>A0AAU9DVB7_9FUSO</name>
<evidence type="ECO:0000313" key="10">
    <source>
        <dbReference type="Proteomes" id="UP001321582"/>
    </source>
</evidence>
<feature type="transmembrane region" description="Helical" evidence="7">
    <location>
        <begin position="406"/>
        <end position="428"/>
    </location>
</feature>
<feature type="transmembrane region" description="Helical" evidence="7">
    <location>
        <begin position="321"/>
        <end position="341"/>
    </location>
</feature>
<feature type="transmembrane region" description="Helical" evidence="7">
    <location>
        <begin position="240"/>
        <end position="259"/>
    </location>
</feature>
<feature type="transmembrane region" description="Helical" evidence="7">
    <location>
        <begin position="217"/>
        <end position="233"/>
    </location>
</feature>
<keyword evidence="4 7" id="KW-0812">Transmembrane</keyword>
<evidence type="ECO:0000256" key="7">
    <source>
        <dbReference type="SAM" id="Phobius"/>
    </source>
</evidence>
<dbReference type="KEGG" id="haby:HLVA_18930"/>
<feature type="transmembrane region" description="Helical" evidence="7">
    <location>
        <begin position="632"/>
        <end position="652"/>
    </location>
</feature>
<proteinExistence type="inferred from homology"/>
<dbReference type="Gene3D" id="1.20.1640.10">
    <property type="entry name" value="Multidrug efflux transporter AcrB transmembrane domain"/>
    <property type="match status" value="2"/>
</dbReference>
<feature type="transmembrane region" description="Helical" evidence="7">
    <location>
        <begin position="347"/>
        <end position="374"/>
    </location>
</feature>
<feature type="domain" description="SSD" evidence="8">
    <location>
        <begin position="631"/>
        <end position="757"/>
    </location>
</feature>
<feature type="domain" description="SSD" evidence="8">
    <location>
        <begin position="240"/>
        <end position="371"/>
    </location>
</feature>
<dbReference type="PANTHER" id="PTHR33406">
    <property type="entry name" value="MEMBRANE PROTEIN MJ1562-RELATED"/>
    <property type="match status" value="1"/>
</dbReference>
<dbReference type="PANTHER" id="PTHR33406:SF6">
    <property type="entry name" value="MEMBRANE PROTEIN YDGH-RELATED"/>
    <property type="match status" value="1"/>
</dbReference>
<reference evidence="9 10" key="1">
    <citation type="submission" date="2022-11" db="EMBL/GenBank/DDBJ databases">
        <title>Haliovirga abyssi gen. nov., sp. nov., a mesophilic fermentative bacterium isolated from the Iheya North hydrothermal field and the proposal of Haliovirgaceae fam. nov.</title>
        <authorList>
            <person name="Miyazaki U."/>
            <person name="Tame A."/>
            <person name="Miyazaki J."/>
            <person name="Takai K."/>
            <person name="Sawayama S."/>
            <person name="Kitajima M."/>
            <person name="Okamoto A."/>
            <person name="Nakagawa S."/>
        </authorList>
    </citation>
    <scope>NUCLEOTIDE SEQUENCE [LARGE SCALE GENOMIC DNA]</scope>
    <source>
        <strain evidence="9 10">IC12</strain>
    </source>
</reference>
<dbReference type="InterPro" id="IPR000731">
    <property type="entry name" value="SSD"/>
</dbReference>
<evidence type="ECO:0000256" key="1">
    <source>
        <dbReference type="ARBA" id="ARBA00004651"/>
    </source>
</evidence>
<keyword evidence="10" id="KW-1185">Reference proteome</keyword>
<feature type="transmembrane region" description="Helical" evidence="7">
    <location>
        <begin position="658"/>
        <end position="676"/>
    </location>
</feature>
<evidence type="ECO:0000256" key="5">
    <source>
        <dbReference type="ARBA" id="ARBA00022989"/>
    </source>
</evidence>
<dbReference type="AlphaFoldDB" id="A0AAU9DVB7"/>
<evidence type="ECO:0000256" key="2">
    <source>
        <dbReference type="ARBA" id="ARBA00010157"/>
    </source>
</evidence>
<keyword evidence="3" id="KW-1003">Cell membrane</keyword>
<comment type="subcellular location">
    <subcellularLocation>
        <location evidence="1">Cell membrane</location>
        <topology evidence="1">Multi-pass membrane protein</topology>
    </subcellularLocation>
</comment>
<dbReference type="RefSeq" id="WP_307904201.1">
    <property type="nucleotide sequence ID" value="NZ_AP027059.1"/>
</dbReference>
<keyword evidence="5 7" id="KW-1133">Transmembrane helix</keyword>
<evidence type="ECO:0000313" key="9">
    <source>
        <dbReference type="EMBL" id="BDU51324.1"/>
    </source>
</evidence>
<organism evidence="9 10">
    <name type="scientific">Haliovirga abyssi</name>
    <dbReference type="NCBI Taxonomy" id="2996794"/>
    <lineage>
        <taxon>Bacteria</taxon>
        <taxon>Fusobacteriati</taxon>
        <taxon>Fusobacteriota</taxon>
        <taxon>Fusobacteriia</taxon>
        <taxon>Fusobacteriales</taxon>
        <taxon>Haliovirgaceae</taxon>
        <taxon>Haliovirga</taxon>
    </lineage>
</organism>
<keyword evidence="6 7" id="KW-0472">Membrane</keyword>
<evidence type="ECO:0000256" key="6">
    <source>
        <dbReference type="ARBA" id="ARBA00023136"/>
    </source>
</evidence>
<evidence type="ECO:0000259" key="8">
    <source>
        <dbReference type="PROSITE" id="PS50156"/>
    </source>
</evidence>
<dbReference type="EMBL" id="AP027059">
    <property type="protein sequence ID" value="BDU51324.1"/>
    <property type="molecule type" value="Genomic_DNA"/>
</dbReference>
<gene>
    <name evidence="9" type="ORF">HLVA_18930</name>
</gene>
<feature type="transmembrane region" description="Helical" evidence="7">
    <location>
        <begin position="607"/>
        <end position="625"/>
    </location>
</feature>
<dbReference type="SUPFAM" id="SSF82866">
    <property type="entry name" value="Multidrug efflux transporter AcrB transmembrane domain"/>
    <property type="match status" value="2"/>
</dbReference>